<protein>
    <recommendedName>
        <fullName evidence="7">SUN domain-containing protein</fullName>
    </recommendedName>
</protein>
<comment type="subcellular location">
    <subcellularLocation>
        <location evidence="1">Membrane</location>
    </subcellularLocation>
</comment>
<evidence type="ECO:0000256" key="3">
    <source>
        <dbReference type="ARBA" id="ARBA00022989"/>
    </source>
</evidence>
<proteinExistence type="predicted"/>
<dbReference type="InterPro" id="IPR012919">
    <property type="entry name" value="SUN_dom"/>
</dbReference>
<reference evidence="8 9" key="1">
    <citation type="submission" date="2016-10" db="EMBL/GenBank/DDBJ databases">
        <title>Draft genome sequence of Coniochaeta ligniaria NRRL30616, a lignocellulolytic fungus for bioabatement of inhibitors in plant biomass hydrolysates.</title>
        <authorList>
            <consortium name="DOE Joint Genome Institute"/>
            <person name="Jimenez D.J."/>
            <person name="Hector R.E."/>
            <person name="Riley R."/>
            <person name="Sun H."/>
            <person name="Grigoriev I.V."/>
            <person name="Van Elsas J.D."/>
            <person name="Nichols N.N."/>
        </authorList>
    </citation>
    <scope>NUCLEOTIDE SEQUENCE [LARGE SCALE GENOMIC DNA]</scope>
    <source>
        <strain evidence="8 9">NRRL 30616</strain>
    </source>
</reference>
<feature type="region of interest" description="Disordered" evidence="5">
    <location>
        <begin position="179"/>
        <end position="375"/>
    </location>
</feature>
<feature type="region of interest" description="Disordered" evidence="5">
    <location>
        <begin position="1"/>
        <end position="72"/>
    </location>
</feature>
<name>A0A1J7ILQ7_9PEZI</name>
<keyword evidence="2 6" id="KW-0812">Transmembrane</keyword>
<feature type="domain" description="SUN" evidence="7">
    <location>
        <begin position="955"/>
        <end position="1157"/>
    </location>
</feature>
<sequence length="1161" mass="129820">MPPKRRRPAGEEAEGPEGDAPTLTRSLRLAAKSTAVGKKSELQSLTAKHTTSYGSPAPVLPLGGSGGYGSDLKAATRDIFAAVHRDNKKAKLQHNPAQEEEPAKSSRVRKPREASPKVPIRAATPEISASEEGSPEPEVVQEEEENRPATPVAVAPAAGPSVAFQSSAEIAAELRRLQARREERERAEQREKQRAAKEERDRADKERADRKAREGRERGERERAARAHQERIQQERLEREEREQDEQDEQESKDQAEQEERVQAARQEKEQADREKRAAAKKSREEVDRLLARPNRFTRLEEDARNQSAAEGSGPAKAEDPAPYQRPKKRTGPEFIEHLFSSPKRPRNNNQTPSAAHLMAQRRRNVTEPPDSVPVSVRSFIEEGRVFKDADVHTPAPSSVVGDTPSRVPIPGSAASRATSLPPVAEEHRAPVNVQKPSDWPRDSEDVWGVGNNFRPAPRQPTPRPAAFQLPVIRQEQSRRNDPLARPAAHEAREEPQAGPSVTPRRSIRQVGKKLDLGQERRKRAPKSPAAEEPQDDPRSVPDDSPSPSPPGSPPKDIGPPIQRRRQNILRLPGNSARPQRGGAPPDDDPPPDDNSSLADQFRKAWNDWKHYFYLVLRWLLYFFAVFVTFNLVFKMWHSVGSSRGENTGVNYGAEWYGWSHMGRNIGQFIPYNLRHPLGSLSDGEYSALQDHIYSQDGQIIKLTGQSDELRQSTQKLEGILPRVVSVKQDKKTSKLVIGQDFWHALKDLMHAEKSILTLQAGKDGKENISDEHWVAVLKRLKAEGVLLNKDVDGVVQGAVSSSWENWLKNNRGKVDKVLGGSSGQPLSPDAEKKMLVNVDKLIREKLSGKGLRDIVVTREEFIREVEKSISAHKREADAELAHVRDGLKDMIETAKKAAEKSGGMSRQEVITLTNDIVRKALSNARLEGTAKGNINNNFEVELSRRINYFGLGNGASIEKALTSPSYDDPLRRKFRFGSPEWAKALVSSPRFVQEEAAALTTWEEAGHCWCAGNKFEDSETHPADINIRLAHSIVPENVVMEHIDPDATLDPKAMPKDVEVWALVDEDTRRKRASDLMFAQWPDTPKTHPLIARGFLKIGQFTYEHDRTTKGVQVYKMSDELARLGVATDLVLIRAVSNYGADHTCFYRVRLYGTEQEVVD</sequence>
<dbReference type="EMBL" id="KV875098">
    <property type="protein sequence ID" value="OIW28325.1"/>
    <property type="molecule type" value="Genomic_DNA"/>
</dbReference>
<keyword evidence="4 6" id="KW-0472">Membrane</keyword>
<evidence type="ECO:0000256" key="6">
    <source>
        <dbReference type="SAM" id="Phobius"/>
    </source>
</evidence>
<evidence type="ECO:0000313" key="9">
    <source>
        <dbReference type="Proteomes" id="UP000182658"/>
    </source>
</evidence>
<evidence type="ECO:0000256" key="2">
    <source>
        <dbReference type="ARBA" id="ARBA00022692"/>
    </source>
</evidence>
<dbReference type="PANTHER" id="PTHR12911">
    <property type="entry name" value="SAD1/UNC-84-LIKE PROTEIN-RELATED"/>
    <property type="match status" value="1"/>
</dbReference>
<feature type="compositionally biased region" description="Polar residues" evidence="5">
    <location>
        <begin position="42"/>
        <end position="54"/>
    </location>
</feature>
<feature type="compositionally biased region" description="Basic and acidic residues" evidence="5">
    <location>
        <begin position="179"/>
        <end position="242"/>
    </location>
</feature>
<evidence type="ECO:0000256" key="4">
    <source>
        <dbReference type="ARBA" id="ARBA00023136"/>
    </source>
</evidence>
<feature type="transmembrane region" description="Helical" evidence="6">
    <location>
        <begin position="612"/>
        <end position="634"/>
    </location>
</feature>
<evidence type="ECO:0000259" key="7">
    <source>
        <dbReference type="PROSITE" id="PS51469"/>
    </source>
</evidence>
<organism evidence="8 9">
    <name type="scientific">Coniochaeta ligniaria NRRL 30616</name>
    <dbReference type="NCBI Taxonomy" id="1408157"/>
    <lineage>
        <taxon>Eukaryota</taxon>
        <taxon>Fungi</taxon>
        <taxon>Dikarya</taxon>
        <taxon>Ascomycota</taxon>
        <taxon>Pezizomycotina</taxon>
        <taxon>Sordariomycetes</taxon>
        <taxon>Sordariomycetidae</taxon>
        <taxon>Coniochaetales</taxon>
        <taxon>Coniochaetaceae</taxon>
        <taxon>Coniochaeta</taxon>
    </lineage>
</organism>
<dbReference type="Proteomes" id="UP000182658">
    <property type="component" value="Unassembled WGS sequence"/>
</dbReference>
<dbReference type="PROSITE" id="PS51469">
    <property type="entry name" value="SUN"/>
    <property type="match status" value="1"/>
</dbReference>
<dbReference type="GO" id="GO:0043495">
    <property type="term" value="F:protein-membrane adaptor activity"/>
    <property type="evidence" value="ECO:0007669"/>
    <property type="project" value="TreeGrafter"/>
</dbReference>
<dbReference type="Pfam" id="PF07738">
    <property type="entry name" value="Sad1_UNC"/>
    <property type="match status" value="1"/>
</dbReference>
<feature type="region of interest" description="Disordered" evidence="5">
    <location>
        <begin position="390"/>
        <end position="599"/>
    </location>
</feature>
<dbReference type="PANTHER" id="PTHR12911:SF8">
    <property type="entry name" value="KLAROID PROTEIN-RELATED"/>
    <property type="match status" value="1"/>
</dbReference>
<feature type="compositionally biased region" description="Basic and acidic residues" evidence="5">
    <location>
        <begin position="476"/>
        <end position="496"/>
    </location>
</feature>
<dbReference type="Gene3D" id="2.60.120.260">
    <property type="entry name" value="Galactose-binding domain-like"/>
    <property type="match status" value="1"/>
</dbReference>
<keyword evidence="9" id="KW-1185">Reference proteome</keyword>
<feature type="compositionally biased region" description="Acidic residues" evidence="5">
    <location>
        <begin position="133"/>
        <end position="145"/>
    </location>
</feature>
<dbReference type="InterPro" id="IPR045119">
    <property type="entry name" value="SUN1-5"/>
</dbReference>
<evidence type="ECO:0000313" key="8">
    <source>
        <dbReference type="EMBL" id="OIW28325.1"/>
    </source>
</evidence>
<dbReference type="InParanoid" id="A0A1J7ILQ7"/>
<dbReference type="GO" id="GO:0034993">
    <property type="term" value="C:meiotic nuclear membrane microtubule tethering complex"/>
    <property type="evidence" value="ECO:0007669"/>
    <property type="project" value="TreeGrafter"/>
</dbReference>
<dbReference type="AlphaFoldDB" id="A0A1J7ILQ7"/>
<feature type="region of interest" description="Disordered" evidence="5">
    <location>
        <begin position="85"/>
        <end position="166"/>
    </location>
</feature>
<accession>A0A1J7ILQ7</accession>
<dbReference type="OrthoDB" id="342281at2759"/>
<keyword evidence="3 6" id="KW-1133">Transmembrane helix</keyword>
<evidence type="ECO:0000256" key="5">
    <source>
        <dbReference type="SAM" id="MobiDB-lite"/>
    </source>
</evidence>
<gene>
    <name evidence="8" type="ORF">CONLIGDRAFT_373108</name>
</gene>
<feature type="compositionally biased region" description="Pro residues" evidence="5">
    <location>
        <begin position="545"/>
        <end position="558"/>
    </location>
</feature>
<evidence type="ECO:0000256" key="1">
    <source>
        <dbReference type="ARBA" id="ARBA00004370"/>
    </source>
</evidence>
<dbReference type="STRING" id="1408157.A0A1J7ILQ7"/>
<feature type="compositionally biased region" description="Basic and acidic residues" evidence="5">
    <location>
        <begin position="250"/>
        <end position="291"/>
    </location>
</feature>
<feature type="compositionally biased region" description="Low complexity" evidence="5">
    <location>
        <begin position="148"/>
        <end position="163"/>
    </location>
</feature>